<protein>
    <recommendedName>
        <fullName evidence="1">LRAT domain-containing protein</fullName>
    </recommendedName>
</protein>
<dbReference type="EnsemblMetazoa" id="Aqu2.1.34907_001">
    <property type="protein sequence ID" value="Aqu2.1.34907_001"/>
    <property type="gene ID" value="Aqu2.1.34907"/>
</dbReference>
<dbReference type="InParanoid" id="A0A1X7V5W7"/>
<name>A0A1X7V5W7_AMPQE</name>
<sequence length="146" mass="17046">MGNKNSTNDDSKDRVGDLSHAVDEKDLKPGDHIYCYSAFFYRHPKHGIYIGEDNYEVIHFATSGIRETITDWIHWYQHTRVRSCSLKEFLNGSTLRLVSYDDSQAPASDHTRHKEKAVPLEETVMTAKHYEKNPKLWGQYDEKKEQ</sequence>
<evidence type="ECO:0000259" key="1">
    <source>
        <dbReference type="Pfam" id="PF04970"/>
    </source>
</evidence>
<dbReference type="Gene3D" id="3.90.1720.10">
    <property type="entry name" value="endopeptidase domain like (from Nostoc punctiforme)"/>
    <property type="match status" value="1"/>
</dbReference>
<dbReference type="InterPro" id="IPR007053">
    <property type="entry name" value="LRAT_dom"/>
</dbReference>
<proteinExistence type="predicted"/>
<accession>A0A1X7V5W7</accession>
<organism evidence="2">
    <name type="scientific">Amphimedon queenslandica</name>
    <name type="common">Sponge</name>
    <dbReference type="NCBI Taxonomy" id="400682"/>
    <lineage>
        <taxon>Eukaryota</taxon>
        <taxon>Metazoa</taxon>
        <taxon>Porifera</taxon>
        <taxon>Demospongiae</taxon>
        <taxon>Heteroscleromorpha</taxon>
        <taxon>Haplosclerida</taxon>
        <taxon>Niphatidae</taxon>
        <taxon>Amphimedon</taxon>
    </lineage>
</organism>
<dbReference type="PANTHER" id="PTHR46137:SF3">
    <property type="entry name" value="OS05G0310600 PROTEIN"/>
    <property type="match status" value="1"/>
</dbReference>
<dbReference type="PANTHER" id="PTHR46137">
    <property type="entry name" value="OS05G0310600 PROTEIN"/>
    <property type="match status" value="1"/>
</dbReference>
<reference evidence="2" key="1">
    <citation type="submission" date="2017-05" db="UniProtKB">
        <authorList>
            <consortium name="EnsemblMetazoa"/>
        </authorList>
    </citation>
    <scope>IDENTIFICATION</scope>
</reference>
<feature type="domain" description="LRAT" evidence="1">
    <location>
        <begin position="26"/>
        <end position="127"/>
    </location>
</feature>
<dbReference type="AlphaFoldDB" id="A0A1X7V5W7"/>
<evidence type="ECO:0000313" key="2">
    <source>
        <dbReference type="EnsemblMetazoa" id="Aqu2.1.34907_001"/>
    </source>
</evidence>
<dbReference type="Pfam" id="PF04970">
    <property type="entry name" value="LRAT"/>
    <property type="match status" value="1"/>
</dbReference>